<proteinExistence type="inferred from homology"/>
<dbReference type="InterPro" id="IPR041522">
    <property type="entry name" value="CdaR_GGDEF"/>
</dbReference>
<dbReference type="EMBL" id="DSRU01000126">
    <property type="protein sequence ID" value="HFM97933.1"/>
    <property type="molecule type" value="Genomic_DNA"/>
</dbReference>
<evidence type="ECO:0000259" key="3">
    <source>
        <dbReference type="Pfam" id="PF17853"/>
    </source>
</evidence>
<evidence type="ECO:0000259" key="2">
    <source>
        <dbReference type="Pfam" id="PF13556"/>
    </source>
</evidence>
<reference evidence="4" key="1">
    <citation type="journal article" date="2020" name="mSystems">
        <title>Genome- and Community-Level Interaction Insights into Carbon Utilization and Element Cycling Functions of Hydrothermarchaeota in Hydrothermal Sediment.</title>
        <authorList>
            <person name="Zhou Z."/>
            <person name="Liu Y."/>
            <person name="Xu W."/>
            <person name="Pan J."/>
            <person name="Luo Z.H."/>
            <person name="Li M."/>
        </authorList>
    </citation>
    <scope>NUCLEOTIDE SEQUENCE [LARGE SCALE GENOMIC DNA]</scope>
    <source>
        <strain evidence="4">SpSt-418</strain>
    </source>
</reference>
<dbReference type="InterPro" id="IPR051448">
    <property type="entry name" value="CdaR-like_regulators"/>
</dbReference>
<protein>
    <submittedName>
        <fullName evidence="4">CdaR family transcriptional regulator</fullName>
    </submittedName>
</protein>
<name>A0A7C3PE32_9CYAN</name>
<dbReference type="Gene3D" id="1.10.10.2840">
    <property type="entry name" value="PucR C-terminal helix-turn-helix domain"/>
    <property type="match status" value="1"/>
</dbReference>
<dbReference type="Pfam" id="PF17853">
    <property type="entry name" value="GGDEF_2"/>
    <property type="match status" value="1"/>
</dbReference>
<organism evidence="4">
    <name type="scientific">Oscillatoriales cyanobacterium SpSt-418</name>
    <dbReference type="NCBI Taxonomy" id="2282169"/>
    <lineage>
        <taxon>Bacteria</taxon>
        <taxon>Bacillati</taxon>
        <taxon>Cyanobacteriota</taxon>
        <taxon>Cyanophyceae</taxon>
        <taxon>Oscillatoriophycideae</taxon>
        <taxon>Oscillatoriales</taxon>
    </lineage>
</organism>
<comment type="similarity">
    <text evidence="1">Belongs to the CdaR family.</text>
</comment>
<sequence length="402" mass="44242">MLDVSASFIQISRVITDKVSQLLYAPVFVVNQQGLVVTSSYPYCDETDYKLEDCKNSLKSFLRVPFCHALESGEIVVGESFNQEPVSPRLAQALVELVLDQIANHQGSSINQNELKDHLIADLLHGQIKDEALILSQARQLGMDLTPPRAVILINASEYVLKNTESSQKVSEAEQKRRTQLIIRSIVNFFHLPNDTICSDLGQGDVCVLKASDAKNLDPWVECSDVARGASSSWANLTALKRAADALLLRLRSDTQSSIDIGIGRYHAGVSGLARSYEDARAALSLGSRFLGHNRVHCLGELGIAAFIGVADESTKVDLAKYLLSPLDLEPELMTTLETFFKENCCPSLTAKRLSVHRNTLSYRLDKIASLTGLDPRIFDAAVQMRLCLLLRSLQSSQLILA</sequence>
<dbReference type="InterPro" id="IPR042070">
    <property type="entry name" value="PucR_C-HTH_sf"/>
</dbReference>
<feature type="domain" description="PucR C-terminal helix-turn-helix" evidence="2">
    <location>
        <begin position="333"/>
        <end position="390"/>
    </location>
</feature>
<dbReference type="PANTHER" id="PTHR33744">
    <property type="entry name" value="CARBOHYDRATE DIACID REGULATOR"/>
    <property type="match status" value="1"/>
</dbReference>
<dbReference type="PANTHER" id="PTHR33744:SF15">
    <property type="entry name" value="CARBOHYDRATE DIACID REGULATOR"/>
    <property type="match status" value="1"/>
</dbReference>
<evidence type="ECO:0000256" key="1">
    <source>
        <dbReference type="ARBA" id="ARBA00006754"/>
    </source>
</evidence>
<feature type="domain" description="CdaR GGDEF-like" evidence="3">
    <location>
        <begin position="126"/>
        <end position="285"/>
    </location>
</feature>
<dbReference type="AlphaFoldDB" id="A0A7C3PE32"/>
<dbReference type="InterPro" id="IPR025736">
    <property type="entry name" value="PucR_C-HTH_dom"/>
</dbReference>
<gene>
    <name evidence="4" type="ORF">ENR64_09230</name>
</gene>
<accession>A0A7C3PE32</accession>
<dbReference type="Pfam" id="PF13556">
    <property type="entry name" value="HTH_30"/>
    <property type="match status" value="1"/>
</dbReference>
<evidence type="ECO:0000313" key="4">
    <source>
        <dbReference type="EMBL" id="HFM97933.1"/>
    </source>
</evidence>
<comment type="caution">
    <text evidence="4">The sequence shown here is derived from an EMBL/GenBank/DDBJ whole genome shotgun (WGS) entry which is preliminary data.</text>
</comment>